<dbReference type="EC" id="6.5.1.8" evidence="1"/>
<evidence type="ECO:0000313" key="13">
    <source>
        <dbReference type="Proteomes" id="UP000823927"/>
    </source>
</evidence>
<dbReference type="InterPro" id="IPR001233">
    <property type="entry name" value="RtcB"/>
</dbReference>
<evidence type="ECO:0000256" key="11">
    <source>
        <dbReference type="PIRSR" id="PIRSR601233-3"/>
    </source>
</evidence>
<dbReference type="InterPro" id="IPR036025">
    <property type="entry name" value="RtcB-like_sf"/>
</dbReference>
<evidence type="ECO:0000256" key="4">
    <source>
        <dbReference type="ARBA" id="ARBA00022741"/>
    </source>
</evidence>
<name>A0A9D1F6Z1_9FIRM</name>
<feature type="binding site" evidence="11">
    <location>
        <position position="162"/>
    </location>
    <ligand>
        <name>Mn(2+)</name>
        <dbReference type="ChEBI" id="CHEBI:29035"/>
        <label>2</label>
    </ligand>
</feature>
<feature type="binding site" evidence="10">
    <location>
        <begin position="144"/>
        <end position="148"/>
    </location>
    <ligand>
        <name>GMP</name>
        <dbReference type="ChEBI" id="CHEBI:58115"/>
    </ligand>
</feature>
<gene>
    <name evidence="12" type="ORF">IAB46_13915</name>
</gene>
<comment type="caution">
    <text evidence="12">The sequence shown here is derived from an EMBL/GenBank/DDBJ whole genome shotgun (WGS) entry which is preliminary data.</text>
</comment>
<feature type="binding site" evidence="11">
    <location>
        <position position="244"/>
    </location>
    <ligand>
        <name>Mn(2+)</name>
        <dbReference type="ChEBI" id="CHEBI:29035"/>
        <label>2</label>
    </ligand>
</feature>
<feature type="binding site" evidence="10">
    <location>
        <begin position="272"/>
        <end position="275"/>
    </location>
    <ligand>
        <name>GMP</name>
        <dbReference type="ChEBI" id="CHEBI:58115"/>
    </ligand>
</feature>
<evidence type="ECO:0000256" key="5">
    <source>
        <dbReference type="ARBA" id="ARBA00022800"/>
    </source>
</evidence>
<dbReference type="Pfam" id="PF01139">
    <property type="entry name" value="RtcB"/>
    <property type="match status" value="2"/>
</dbReference>
<dbReference type="Proteomes" id="UP000823927">
    <property type="component" value="Unassembled WGS sequence"/>
</dbReference>
<dbReference type="EMBL" id="DVIT01000059">
    <property type="protein sequence ID" value="HIS48620.1"/>
    <property type="molecule type" value="Genomic_DNA"/>
</dbReference>
<feature type="binding site" evidence="10">
    <location>
        <begin position="244"/>
        <end position="245"/>
    </location>
    <ligand>
        <name>GMP</name>
        <dbReference type="ChEBI" id="CHEBI:58115"/>
    </ligand>
</feature>
<evidence type="ECO:0000256" key="1">
    <source>
        <dbReference type="ARBA" id="ARBA00012726"/>
    </source>
</evidence>
<keyword evidence="5" id="KW-0692">RNA repair</keyword>
<dbReference type="SUPFAM" id="SSF103365">
    <property type="entry name" value="Hypothetical protein PH1602"/>
    <property type="match status" value="1"/>
</dbReference>
<dbReference type="GO" id="GO:0006396">
    <property type="term" value="P:RNA processing"/>
    <property type="evidence" value="ECO:0007669"/>
    <property type="project" value="InterPro"/>
</dbReference>
<keyword evidence="6 10" id="KW-0342">GTP-binding</keyword>
<keyword evidence="3 11" id="KW-0479">Metal-binding</keyword>
<dbReference type="GO" id="GO:0003909">
    <property type="term" value="F:DNA ligase activity"/>
    <property type="evidence" value="ECO:0007669"/>
    <property type="project" value="TreeGrafter"/>
</dbReference>
<organism evidence="12 13">
    <name type="scientific">Candidatus Scybalocola faecigallinarum</name>
    <dbReference type="NCBI Taxonomy" id="2840941"/>
    <lineage>
        <taxon>Bacteria</taxon>
        <taxon>Bacillati</taxon>
        <taxon>Bacillota</taxon>
        <taxon>Clostridia</taxon>
        <taxon>Lachnospirales</taxon>
        <taxon>Lachnospiraceae</taxon>
        <taxon>Lachnospiraceae incertae sedis</taxon>
        <taxon>Candidatus Scybalocola (ex Gilroy et al. 2021)</taxon>
    </lineage>
</organism>
<evidence type="ECO:0000256" key="7">
    <source>
        <dbReference type="ARBA" id="ARBA00023211"/>
    </source>
</evidence>
<dbReference type="GO" id="GO:0030145">
    <property type="term" value="F:manganese ion binding"/>
    <property type="evidence" value="ECO:0007669"/>
    <property type="project" value="TreeGrafter"/>
</dbReference>
<reference evidence="12" key="2">
    <citation type="journal article" date="2021" name="PeerJ">
        <title>Extensive microbial diversity within the chicken gut microbiome revealed by metagenomics and culture.</title>
        <authorList>
            <person name="Gilroy R."/>
            <person name="Ravi A."/>
            <person name="Getino M."/>
            <person name="Pursley I."/>
            <person name="Horton D.L."/>
            <person name="Alikhan N.F."/>
            <person name="Baker D."/>
            <person name="Gharbi K."/>
            <person name="Hall N."/>
            <person name="Watson M."/>
            <person name="Adriaenssens E.M."/>
            <person name="Foster-Nyarko E."/>
            <person name="Jarju S."/>
            <person name="Secka A."/>
            <person name="Antonio M."/>
            <person name="Oren A."/>
            <person name="Chaudhuri R.R."/>
            <person name="La Ragione R."/>
            <person name="Hildebrand F."/>
            <person name="Pallen M.J."/>
        </authorList>
    </citation>
    <scope>NUCLEOTIDE SEQUENCE</scope>
    <source>
        <strain evidence="12">CHK178-757</strain>
    </source>
</reference>
<keyword evidence="7 11" id="KW-0464">Manganese</keyword>
<evidence type="ECO:0000256" key="8">
    <source>
        <dbReference type="ARBA" id="ARBA00047746"/>
    </source>
</evidence>
<dbReference type="Gene3D" id="3.90.1860.10">
    <property type="entry name" value="tRNA-splicing ligase RtcB"/>
    <property type="match status" value="1"/>
</dbReference>
<evidence type="ECO:0000313" key="12">
    <source>
        <dbReference type="EMBL" id="HIS48620.1"/>
    </source>
</evidence>
<feature type="active site" description="GMP-histidine intermediate" evidence="9">
    <location>
        <position position="296"/>
    </location>
</feature>
<comment type="catalytic activity">
    <reaction evidence="8">
        <text>a 3'-end 3'-phospho-ribonucleotide-RNA + a 5'-end dephospho-ribonucleoside-RNA + GTP = a ribonucleotidyl-ribonucleotide-RNA + GMP + diphosphate</text>
        <dbReference type="Rhea" id="RHEA:68076"/>
        <dbReference type="Rhea" id="RHEA-COMP:10463"/>
        <dbReference type="Rhea" id="RHEA-COMP:13936"/>
        <dbReference type="Rhea" id="RHEA-COMP:17355"/>
        <dbReference type="ChEBI" id="CHEBI:33019"/>
        <dbReference type="ChEBI" id="CHEBI:37565"/>
        <dbReference type="ChEBI" id="CHEBI:58115"/>
        <dbReference type="ChEBI" id="CHEBI:83062"/>
        <dbReference type="ChEBI" id="CHEBI:138284"/>
        <dbReference type="ChEBI" id="CHEBI:173118"/>
        <dbReference type="EC" id="6.5.1.8"/>
    </reaction>
</comment>
<evidence type="ECO:0000256" key="2">
    <source>
        <dbReference type="ARBA" id="ARBA00022598"/>
    </source>
</evidence>
<dbReference type="InterPro" id="IPR052915">
    <property type="entry name" value="RtcB-like"/>
</dbReference>
<reference evidence="12" key="1">
    <citation type="submission" date="2020-10" db="EMBL/GenBank/DDBJ databases">
        <authorList>
            <person name="Gilroy R."/>
        </authorList>
    </citation>
    <scope>NUCLEOTIDE SEQUENCE</scope>
    <source>
        <strain evidence="12">CHK178-757</strain>
    </source>
</reference>
<accession>A0A9D1F6Z1</accession>
<evidence type="ECO:0000256" key="3">
    <source>
        <dbReference type="ARBA" id="ARBA00022723"/>
    </source>
</evidence>
<evidence type="ECO:0000256" key="9">
    <source>
        <dbReference type="PIRSR" id="PIRSR601233-1"/>
    </source>
</evidence>
<keyword evidence="2" id="KW-0436">Ligase</keyword>
<sequence>MKTIHGVYTSAKIFTDIVEDYALAQIRMLCDNEAFSGSQVRIMPDVHPGKVGTIGFTATLTDKLLPSVVGIDIGCGVLLARIKQKKCEFQRLDTIIRENVPTGFHTRKSAHRFYEQFDLEALKCSRHIKADYIGNSLGTLGSGNHFIEVDKDDEGQLYLAIHTGSRALGKMVAEYYLNEGQKYLKAQGLSVPYELTWLEGQLMEDYLHDIKLVQQFASLNRQAILDEIAKGMKWKISDEFESQHNYVDLSGRHRILRKGAVSAKAGEKVIIPVNMRDGILMGRGKGNPDWNESAPHGAGRLMKREAVKESYTVSQFKGEMKGIYSTCIGRDTLDEAPFAYRGIEMILPLIRDTVDIETRLKPVYNYKAGGR</sequence>
<dbReference type="GO" id="GO:0042245">
    <property type="term" value="P:RNA repair"/>
    <property type="evidence" value="ECO:0007669"/>
    <property type="project" value="UniProtKB-KW"/>
</dbReference>
<protein>
    <recommendedName>
        <fullName evidence="1">3'-phosphate/5'-hydroxy nucleic acid ligase</fullName>
        <ecNumber evidence="1">6.5.1.8</ecNumber>
    </recommendedName>
</protein>
<dbReference type="GO" id="GO:0006281">
    <property type="term" value="P:DNA repair"/>
    <property type="evidence" value="ECO:0007669"/>
    <property type="project" value="TreeGrafter"/>
</dbReference>
<feature type="binding site" evidence="10">
    <location>
        <begin position="296"/>
        <end position="299"/>
    </location>
    <ligand>
        <name>GMP</name>
        <dbReference type="ChEBI" id="CHEBI:58115"/>
    </ligand>
</feature>
<dbReference type="GO" id="GO:0005525">
    <property type="term" value="F:GTP binding"/>
    <property type="evidence" value="ECO:0007669"/>
    <property type="project" value="UniProtKB-KW"/>
</dbReference>
<proteinExistence type="predicted"/>
<evidence type="ECO:0000256" key="6">
    <source>
        <dbReference type="ARBA" id="ARBA00023134"/>
    </source>
</evidence>
<dbReference type="AlphaFoldDB" id="A0A9D1F6Z1"/>
<comment type="cofactor">
    <cofactor evidence="11">
        <name>Mn(2+)</name>
        <dbReference type="ChEBI" id="CHEBI:29035"/>
    </cofactor>
    <text evidence="11">Binds 2 manganese ions per subunit.</text>
</comment>
<dbReference type="PANTHER" id="PTHR43749:SF2">
    <property type="entry name" value="RNA-SPLICING LIGASE RTCB"/>
    <property type="match status" value="1"/>
</dbReference>
<evidence type="ECO:0000256" key="10">
    <source>
        <dbReference type="PIRSR" id="PIRSR601233-2"/>
    </source>
</evidence>
<feature type="binding site" evidence="11">
    <location>
        <position position="72"/>
    </location>
    <ligand>
        <name>Mn(2+)</name>
        <dbReference type="ChEBI" id="CHEBI:29035"/>
        <label>1</label>
    </ligand>
</feature>
<feature type="binding site" evidence="11">
    <location>
        <position position="145"/>
    </location>
    <ligand>
        <name>Mn(2+)</name>
        <dbReference type="ChEBI" id="CHEBI:29035"/>
        <label>1</label>
    </ligand>
</feature>
<dbReference type="GO" id="GO:0170057">
    <property type="term" value="F:RNA ligase (GTP) activity"/>
    <property type="evidence" value="ECO:0007669"/>
    <property type="project" value="UniProtKB-EC"/>
</dbReference>
<keyword evidence="4 10" id="KW-0547">Nucleotide-binding</keyword>
<dbReference type="PANTHER" id="PTHR43749">
    <property type="entry name" value="RNA-SPLICING LIGASE RTCB"/>
    <property type="match status" value="1"/>
</dbReference>